<name>A0A161HLD1_9ASCO</name>
<keyword evidence="4" id="KW-0732">Signal</keyword>
<dbReference type="InterPro" id="IPR007312">
    <property type="entry name" value="Phosphoesterase"/>
</dbReference>
<dbReference type="GO" id="GO:0003993">
    <property type="term" value="F:acid phosphatase activity"/>
    <property type="evidence" value="ECO:0007669"/>
    <property type="project" value="UniProtKB-EC"/>
</dbReference>
<accession>A0A161HLD1</accession>
<dbReference type="Proteomes" id="UP000189580">
    <property type="component" value="Chromosome d"/>
</dbReference>
<evidence type="ECO:0000313" key="5">
    <source>
        <dbReference type="EMBL" id="ANB14117.1"/>
    </source>
</evidence>
<dbReference type="KEGG" id="slb:AWJ20_5075"/>
<dbReference type="PANTHER" id="PTHR31956:SF8">
    <property type="entry name" value="ACID PHOSPHATASE PHOA (AFU_ORTHOLOGUE AFUA_1G03570)"/>
    <property type="match status" value="1"/>
</dbReference>
<dbReference type="AlphaFoldDB" id="A0A161HLD1"/>
<feature type="chain" id="PRO_5007823349" description="acid phosphatase" evidence="4">
    <location>
        <begin position="19"/>
        <end position="393"/>
    </location>
</feature>
<dbReference type="FunFam" id="3.40.720.10:FF:000043">
    <property type="entry name" value="Acid phosphatase PHOa"/>
    <property type="match status" value="1"/>
</dbReference>
<protein>
    <recommendedName>
        <fullName evidence="2">acid phosphatase</fullName>
        <ecNumber evidence="2">3.1.3.2</ecNumber>
    </recommendedName>
</protein>
<dbReference type="InterPro" id="IPR017850">
    <property type="entry name" value="Alkaline_phosphatase_core_sf"/>
</dbReference>
<evidence type="ECO:0000313" key="6">
    <source>
        <dbReference type="Proteomes" id="UP000189580"/>
    </source>
</evidence>
<evidence type="ECO:0000256" key="3">
    <source>
        <dbReference type="ARBA" id="ARBA00022801"/>
    </source>
</evidence>
<dbReference type="GO" id="GO:0009395">
    <property type="term" value="P:phospholipid catabolic process"/>
    <property type="evidence" value="ECO:0007669"/>
    <property type="project" value="TreeGrafter"/>
</dbReference>
<dbReference type="EMBL" id="CP014502">
    <property type="protein sequence ID" value="ANB14117.1"/>
    <property type="molecule type" value="Genomic_DNA"/>
</dbReference>
<sequence>MKFSTITASLGLAGAVFAAPPPTFSTIQPNNAEISAAAATAATNSYKHAKYVPGRAFDRIVHIWLENTDYDKALGESHLNELTKEGILLTNYFALTHTSEPNYMASAGGDYFGLGNDNFERLPQNVSTIADLLESKNITWAEYQEDMPYTGYAGFQYLNQQNGANDYVRKHNPLIFYDSVFLNPNRLANIKNLTEFDADLSAKALPQWSFITPNMTDDGHDSNIVTAGTWSYNFLKPLLANEYFTKNTLVILTFDENETYADKNQVYAVLLGDIPNNLKGTQDGTFYDHYSLLSSVQANWGLASLGRGDCGANVFEIIAQKTGYRNKFVDTTNLYNNQSGPGYLSDASVPIPAPSHCANPAGGVPEPIWPAPVGWNCHKQFPQQWPKPFGWPF</sequence>
<feature type="signal peptide" evidence="4">
    <location>
        <begin position="1"/>
        <end position="18"/>
    </location>
</feature>
<proteinExistence type="predicted"/>
<organism evidence="5 6">
    <name type="scientific">Sugiyamaella lignohabitans</name>
    <dbReference type="NCBI Taxonomy" id="796027"/>
    <lineage>
        <taxon>Eukaryota</taxon>
        <taxon>Fungi</taxon>
        <taxon>Dikarya</taxon>
        <taxon>Ascomycota</taxon>
        <taxon>Saccharomycotina</taxon>
        <taxon>Dipodascomycetes</taxon>
        <taxon>Dipodascales</taxon>
        <taxon>Trichomonascaceae</taxon>
        <taxon>Sugiyamaella</taxon>
    </lineage>
</organism>
<dbReference type="Pfam" id="PF04185">
    <property type="entry name" value="Phosphoesterase"/>
    <property type="match status" value="1"/>
</dbReference>
<evidence type="ECO:0000256" key="1">
    <source>
        <dbReference type="ARBA" id="ARBA00000032"/>
    </source>
</evidence>
<gene>
    <name evidence="5" type="ORF">AWJ20_5075</name>
</gene>
<evidence type="ECO:0000256" key="2">
    <source>
        <dbReference type="ARBA" id="ARBA00012646"/>
    </source>
</evidence>
<dbReference type="EC" id="3.1.3.2" evidence="2"/>
<dbReference type="RefSeq" id="XP_018736594.1">
    <property type="nucleotide sequence ID" value="XM_018882192.1"/>
</dbReference>
<keyword evidence="3" id="KW-0378">Hydrolase</keyword>
<dbReference type="Gene3D" id="3.40.720.10">
    <property type="entry name" value="Alkaline Phosphatase, subunit A"/>
    <property type="match status" value="1"/>
</dbReference>
<dbReference type="OrthoDB" id="5135119at2759"/>
<dbReference type="GeneID" id="30037277"/>
<evidence type="ECO:0000256" key="4">
    <source>
        <dbReference type="SAM" id="SignalP"/>
    </source>
</evidence>
<comment type="catalytic activity">
    <reaction evidence="1">
        <text>a phosphate monoester + H2O = an alcohol + phosphate</text>
        <dbReference type="Rhea" id="RHEA:15017"/>
        <dbReference type="ChEBI" id="CHEBI:15377"/>
        <dbReference type="ChEBI" id="CHEBI:30879"/>
        <dbReference type="ChEBI" id="CHEBI:43474"/>
        <dbReference type="ChEBI" id="CHEBI:67140"/>
        <dbReference type="EC" id="3.1.3.2"/>
    </reaction>
</comment>
<reference evidence="5 6" key="1">
    <citation type="submission" date="2016-02" db="EMBL/GenBank/DDBJ databases">
        <title>Complete genome sequence and transcriptome regulation of the pentose utilising yeast Sugiyamaella lignohabitans.</title>
        <authorList>
            <person name="Bellasio M."/>
            <person name="Peymann A."/>
            <person name="Valli M."/>
            <person name="Sipitzky M."/>
            <person name="Graf A."/>
            <person name="Sauer M."/>
            <person name="Marx H."/>
            <person name="Mattanovich D."/>
        </authorList>
    </citation>
    <scope>NUCLEOTIDE SEQUENCE [LARGE SCALE GENOMIC DNA]</scope>
    <source>
        <strain evidence="5 6">CBS 10342</strain>
    </source>
</reference>
<dbReference type="PANTHER" id="PTHR31956">
    <property type="entry name" value="NON-SPECIFIC PHOSPHOLIPASE C4-RELATED"/>
    <property type="match status" value="1"/>
</dbReference>
<keyword evidence="6" id="KW-1185">Reference proteome</keyword>